<dbReference type="FunFam" id="3.30.565.10:FF:000006">
    <property type="entry name" value="Sensor histidine kinase WalK"/>
    <property type="match status" value="1"/>
</dbReference>
<dbReference type="SMART" id="SM00091">
    <property type="entry name" value="PAS"/>
    <property type="match status" value="2"/>
</dbReference>
<dbReference type="Gene3D" id="3.30.450.20">
    <property type="entry name" value="PAS domain"/>
    <property type="match status" value="2"/>
</dbReference>
<dbReference type="Pfam" id="PF00512">
    <property type="entry name" value="HisKA"/>
    <property type="match status" value="1"/>
</dbReference>
<keyword evidence="4" id="KW-0808">Transferase</keyword>
<dbReference type="PANTHER" id="PTHR42878:SF15">
    <property type="entry name" value="BACTERIOPHYTOCHROME"/>
    <property type="match status" value="1"/>
</dbReference>
<comment type="caution">
    <text evidence="10">The sequence shown here is derived from an EMBL/GenBank/DDBJ whole genome shotgun (WGS) entry which is preliminary data.</text>
</comment>
<dbReference type="GO" id="GO:0016020">
    <property type="term" value="C:membrane"/>
    <property type="evidence" value="ECO:0007669"/>
    <property type="project" value="UniProtKB-SubCell"/>
</dbReference>
<dbReference type="SMART" id="SM00388">
    <property type="entry name" value="HisKA"/>
    <property type="match status" value="1"/>
</dbReference>
<dbReference type="AlphaFoldDB" id="A0A146G1M0"/>
<dbReference type="STRING" id="690879.TSACC_199"/>
<sequence length="554" mass="62523">MKPFPHPPSFSPDKLASSWQTDDALRFLVDAIPNAALLTNKEGVILQANAESERLLGYPQDGLKGCSVDALVPERYRSQHPAFRGEYAHKAEARPMGHGRELYALRRDGTEVPVEIGLNPIKTADDLMIVAVIVDITERKKSEEAMRTLNADLEQRVLRRTAMLQTFLESLPGLYVVLTPTFDIVAASNAYLSATMTKREAITGRNLFDVFPDNPNEGGSTATTELRLSLHHVLENAEAHTMPIVRYDIRDDAGRFEERYWSPINSPILDENRRVQFIIHRVEDVTAFMQQRMRQTSKAELTQTQREQMEAEIFVSSLKVQEVNRQLEAANKELEAFSYSVSHDLRAPLRAIDGFSLAVAEDYGSLLPEEGRRYLEIIRQGAQRMGTLIDDLLTFSRLSRRPLAVSPVEMNTLVRNVLAELSAQHDRRIVEIRQGDLPPASGDLALLKQVWLNLLSNAFKYTRRRNPAIIEIGAILQDGETVYFVRDNGTGFDMRYADKLFGVFQRLHRAEDYEGTGVGLAIVQRVVHRHGGRAWADAKEDHGATFYFTLGDHS</sequence>
<feature type="domain" description="PAC" evidence="9">
    <location>
        <begin position="98"/>
        <end position="148"/>
    </location>
</feature>
<dbReference type="SUPFAM" id="SSF55874">
    <property type="entry name" value="ATPase domain of HSP90 chaperone/DNA topoisomerase II/histidine kinase"/>
    <property type="match status" value="1"/>
</dbReference>
<dbReference type="PRINTS" id="PR00344">
    <property type="entry name" value="BCTRLSENSOR"/>
</dbReference>
<dbReference type="SUPFAM" id="SSF55785">
    <property type="entry name" value="PYP-like sensor domain (PAS domain)"/>
    <property type="match status" value="2"/>
</dbReference>
<dbReference type="InterPro" id="IPR036097">
    <property type="entry name" value="HisK_dim/P_sf"/>
</dbReference>
<evidence type="ECO:0000313" key="11">
    <source>
        <dbReference type="Proteomes" id="UP000076023"/>
    </source>
</evidence>
<keyword evidence="5" id="KW-0418">Kinase</keyword>
<dbReference type="GO" id="GO:0000156">
    <property type="term" value="F:phosphorelay response regulator activity"/>
    <property type="evidence" value="ECO:0007669"/>
    <property type="project" value="TreeGrafter"/>
</dbReference>
<dbReference type="SUPFAM" id="SSF47384">
    <property type="entry name" value="Homodimeric domain of signal transducing histidine kinase"/>
    <property type="match status" value="1"/>
</dbReference>
<dbReference type="PANTHER" id="PTHR42878">
    <property type="entry name" value="TWO-COMPONENT HISTIDINE KINASE"/>
    <property type="match status" value="1"/>
</dbReference>
<dbReference type="EMBL" id="BDCO01000001">
    <property type="protein sequence ID" value="GAT31550.1"/>
    <property type="molecule type" value="Genomic_DNA"/>
</dbReference>
<dbReference type="InterPro" id="IPR036890">
    <property type="entry name" value="HATPase_C_sf"/>
</dbReference>
<dbReference type="Gene3D" id="3.30.565.10">
    <property type="entry name" value="Histidine kinase-like ATPase, C-terminal domain"/>
    <property type="match status" value="1"/>
</dbReference>
<gene>
    <name evidence="10" type="ORF">TSACC_199</name>
</gene>
<dbReference type="PROSITE" id="PS50109">
    <property type="entry name" value="HIS_KIN"/>
    <property type="match status" value="1"/>
</dbReference>
<dbReference type="GO" id="GO:0007234">
    <property type="term" value="P:osmosensory signaling via phosphorelay pathway"/>
    <property type="evidence" value="ECO:0007669"/>
    <property type="project" value="TreeGrafter"/>
</dbReference>
<dbReference type="InterPro" id="IPR003594">
    <property type="entry name" value="HATPase_dom"/>
</dbReference>
<name>A0A146G1M0_TERSA</name>
<dbReference type="GO" id="GO:0000155">
    <property type="term" value="F:phosphorelay sensor kinase activity"/>
    <property type="evidence" value="ECO:0007669"/>
    <property type="project" value="InterPro"/>
</dbReference>
<dbReference type="EC" id="2.7.13.3" evidence="2"/>
<proteinExistence type="predicted"/>
<evidence type="ECO:0000256" key="2">
    <source>
        <dbReference type="ARBA" id="ARBA00012438"/>
    </source>
</evidence>
<dbReference type="InterPro" id="IPR003661">
    <property type="entry name" value="HisK_dim/P_dom"/>
</dbReference>
<dbReference type="InParanoid" id="A0A146G1M0"/>
<dbReference type="PROSITE" id="PS50112">
    <property type="entry name" value="PAS"/>
    <property type="match status" value="1"/>
</dbReference>
<evidence type="ECO:0000256" key="4">
    <source>
        <dbReference type="ARBA" id="ARBA00022679"/>
    </source>
</evidence>
<dbReference type="GO" id="GO:0030295">
    <property type="term" value="F:protein kinase activator activity"/>
    <property type="evidence" value="ECO:0007669"/>
    <property type="project" value="TreeGrafter"/>
</dbReference>
<dbReference type="CDD" id="cd00130">
    <property type="entry name" value="PAS"/>
    <property type="match status" value="1"/>
</dbReference>
<dbReference type="InterPro" id="IPR000700">
    <property type="entry name" value="PAS-assoc_C"/>
</dbReference>
<keyword evidence="3" id="KW-0597">Phosphoprotein</keyword>
<dbReference type="Pfam" id="PF02518">
    <property type="entry name" value="HATPase_c"/>
    <property type="match status" value="1"/>
</dbReference>
<organism evidence="10 11">
    <name type="scientific">Terrimicrobium sacchariphilum</name>
    <dbReference type="NCBI Taxonomy" id="690879"/>
    <lineage>
        <taxon>Bacteria</taxon>
        <taxon>Pseudomonadati</taxon>
        <taxon>Verrucomicrobiota</taxon>
        <taxon>Terrimicrobiia</taxon>
        <taxon>Terrimicrobiales</taxon>
        <taxon>Terrimicrobiaceae</taxon>
        <taxon>Terrimicrobium</taxon>
    </lineage>
</organism>
<evidence type="ECO:0000256" key="1">
    <source>
        <dbReference type="ARBA" id="ARBA00000085"/>
    </source>
</evidence>
<comment type="catalytic activity">
    <reaction evidence="1">
        <text>ATP + protein L-histidine = ADP + protein N-phospho-L-histidine.</text>
        <dbReference type="EC" id="2.7.13.3"/>
    </reaction>
</comment>
<dbReference type="Pfam" id="PF00989">
    <property type="entry name" value="PAS"/>
    <property type="match status" value="1"/>
</dbReference>
<evidence type="ECO:0000259" key="7">
    <source>
        <dbReference type="PROSITE" id="PS50109"/>
    </source>
</evidence>
<keyword evidence="11" id="KW-1185">Reference proteome</keyword>
<evidence type="ECO:0000313" key="10">
    <source>
        <dbReference type="EMBL" id="GAT31550.1"/>
    </source>
</evidence>
<dbReference type="OrthoDB" id="9808408at2"/>
<dbReference type="CDD" id="cd00082">
    <property type="entry name" value="HisKA"/>
    <property type="match status" value="1"/>
</dbReference>
<evidence type="ECO:0000259" key="8">
    <source>
        <dbReference type="PROSITE" id="PS50112"/>
    </source>
</evidence>
<dbReference type="NCBIfam" id="TIGR00229">
    <property type="entry name" value="sensory_box"/>
    <property type="match status" value="1"/>
</dbReference>
<dbReference type="InterPro" id="IPR013656">
    <property type="entry name" value="PAS_4"/>
</dbReference>
<dbReference type="InterPro" id="IPR005467">
    <property type="entry name" value="His_kinase_dom"/>
</dbReference>
<dbReference type="GO" id="GO:0006355">
    <property type="term" value="P:regulation of DNA-templated transcription"/>
    <property type="evidence" value="ECO:0007669"/>
    <property type="project" value="InterPro"/>
</dbReference>
<evidence type="ECO:0000256" key="3">
    <source>
        <dbReference type="ARBA" id="ARBA00022553"/>
    </source>
</evidence>
<evidence type="ECO:0000259" key="9">
    <source>
        <dbReference type="PROSITE" id="PS50113"/>
    </source>
</evidence>
<evidence type="ECO:0000256" key="5">
    <source>
        <dbReference type="ARBA" id="ARBA00022777"/>
    </source>
</evidence>
<dbReference type="InterPro" id="IPR050351">
    <property type="entry name" value="BphY/WalK/GraS-like"/>
</dbReference>
<dbReference type="Pfam" id="PF08448">
    <property type="entry name" value="PAS_4"/>
    <property type="match status" value="1"/>
</dbReference>
<accession>A0A146G1M0</accession>
<dbReference type="RefSeq" id="WP_084400079.1">
    <property type="nucleotide sequence ID" value="NZ_BDCO01000001.1"/>
</dbReference>
<dbReference type="PROSITE" id="PS50113">
    <property type="entry name" value="PAC"/>
    <property type="match status" value="1"/>
</dbReference>
<dbReference type="InterPro" id="IPR004358">
    <property type="entry name" value="Sig_transdc_His_kin-like_C"/>
</dbReference>
<keyword evidence="6" id="KW-0472">Membrane</keyword>
<dbReference type="Gene3D" id="1.10.287.130">
    <property type="match status" value="1"/>
</dbReference>
<dbReference type="SMART" id="SM00387">
    <property type="entry name" value="HATPase_c"/>
    <property type="match status" value="1"/>
</dbReference>
<dbReference type="FunFam" id="1.10.287.130:FF:000070">
    <property type="entry name" value="Histidine kinase sensor protein"/>
    <property type="match status" value="1"/>
</dbReference>
<protein>
    <recommendedName>
        <fullName evidence="2">histidine kinase</fullName>
        <ecNumber evidence="2">2.7.13.3</ecNumber>
    </recommendedName>
</protein>
<feature type="domain" description="Histidine kinase" evidence="7">
    <location>
        <begin position="340"/>
        <end position="554"/>
    </location>
</feature>
<dbReference type="InterPro" id="IPR000014">
    <property type="entry name" value="PAS"/>
</dbReference>
<dbReference type="Proteomes" id="UP000076023">
    <property type="component" value="Unassembled WGS sequence"/>
</dbReference>
<feature type="domain" description="PAS" evidence="8">
    <location>
        <begin position="21"/>
        <end position="74"/>
    </location>
</feature>
<evidence type="ECO:0000256" key="6">
    <source>
        <dbReference type="ARBA" id="ARBA00023136"/>
    </source>
</evidence>
<dbReference type="InterPro" id="IPR013767">
    <property type="entry name" value="PAS_fold"/>
</dbReference>
<reference evidence="11" key="1">
    <citation type="journal article" date="2017" name="Genome Announc.">
        <title>Draft Genome Sequence of Terrimicrobium sacchariphilum NM-5T, a Facultative Anaerobic Soil Bacterium of the Class Spartobacteria.</title>
        <authorList>
            <person name="Qiu Y.L."/>
            <person name="Tourlousse D.M."/>
            <person name="Matsuura N."/>
            <person name="Ohashi A."/>
            <person name="Sekiguchi Y."/>
        </authorList>
    </citation>
    <scope>NUCLEOTIDE SEQUENCE [LARGE SCALE GENOMIC DNA]</scope>
    <source>
        <strain evidence="11">NM-5</strain>
    </source>
</reference>
<dbReference type="InterPro" id="IPR035965">
    <property type="entry name" value="PAS-like_dom_sf"/>
</dbReference>